<dbReference type="PROSITE" id="PS50197">
    <property type="entry name" value="BEACH"/>
    <property type="match status" value="1"/>
</dbReference>
<dbReference type="CDD" id="cd06071">
    <property type="entry name" value="Beach"/>
    <property type="match status" value="1"/>
</dbReference>
<name>A0A7S3VF07_9STRA</name>
<dbReference type="InterPro" id="IPR000409">
    <property type="entry name" value="BEACH_dom"/>
</dbReference>
<feature type="compositionally biased region" description="Low complexity" evidence="2">
    <location>
        <begin position="7"/>
        <end position="21"/>
    </location>
</feature>
<feature type="region of interest" description="Disordered" evidence="2">
    <location>
        <begin position="2077"/>
        <end position="2096"/>
    </location>
</feature>
<dbReference type="SUPFAM" id="SSF50729">
    <property type="entry name" value="PH domain-like"/>
    <property type="match status" value="1"/>
</dbReference>
<dbReference type="PROSITE" id="PS51783">
    <property type="entry name" value="PH_BEACH"/>
    <property type="match status" value="1"/>
</dbReference>
<feature type="compositionally biased region" description="Basic and acidic residues" evidence="2">
    <location>
        <begin position="116"/>
        <end position="125"/>
    </location>
</feature>
<dbReference type="SMART" id="SM01026">
    <property type="entry name" value="Beach"/>
    <property type="match status" value="1"/>
</dbReference>
<dbReference type="PANTHER" id="PTHR13743:SF123">
    <property type="entry name" value="PROTEIN FAN"/>
    <property type="match status" value="1"/>
</dbReference>
<evidence type="ECO:0000313" key="5">
    <source>
        <dbReference type="EMBL" id="CAE0476276.1"/>
    </source>
</evidence>
<dbReference type="Pfam" id="PF02138">
    <property type="entry name" value="Beach"/>
    <property type="match status" value="1"/>
</dbReference>
<feature type="region of interest" description="Disordered" evidence="2">
    <location>
        <begin position="460"/>
        <end position="501"/>
    </location>
</feature>
<feature type="compositionally biased region" description="Basic and acidic residues" evidence="2">
    <location>
        <begin position="2125"/>
        <end position="2144"/>
    </location>
</feature>
<feature type="compositionally biased region" description="Basic and acidic residues" evidence="2">
    <location>
        <begin position="26"/>
        <end position="41"/>
    </location>
</feature>
<feature type="compositionally biased region" description="Polar residues" evidence="2">
    <location>
        <begin position="106"/>
        <end position="115"/>
    </location>
</feature>
<feature type="compositionally biased region" description="Low complexity" evidence="2">
    <location>
        <begin position="74"/>
        <end position="91"/>
    </location>
</feature>
<feature type="region of interest" description="Disordered" evidence="2">
    <location>
        <begin position="73"/>
        <end position="93"/>
    </location>
</feature>
<evidence type="ECO:0000259" key="4">
    <source>
        <dbReference type="PROSITE" id="PS51783"/>
    </source>
</evidence>
<feature type="region of interest" description="Disordered" evidence="2">
    <location>
        <begin position="1122"/>
        <end position="1146"/>
    </location>
</feature>
<dbReference type="SUPFAM" id="SSF101898">
    <property type="entry name" value="NHL repeat"/>
    <property type="match status" value="1"/>
</dbReference>
<dbReference type="InterPro" id="IPR036372">
    <property type="entry name" value="BEACH_dom_sf"/>
</dbReference>
<feature type="region of interest" description="Disordered" evidence="2">
    <location>
        <begin position="106"/>
        <end position="141"/>
    </location>
</feature>
<proteinExistence type="predicted"/>
<feature type="domain" description="BEACH-type PH" evidence="4">
    <location>
        <begin position="2212"/>
        <end position="2368"/>
    </location>
</feature>
<evidence type="ECO:0000256" key="1">
    <source>
        <dbReference type="SAM" id="Coils"/>
    </source>
</evidence>
<dbReference type="InterPro" id="IPR023362">
    <property type="entry name" value="PH-BEACH_dom"/>
</dbReference>
<dbReference type="InterPro" id="IPR050865">
    <property type="entry name" value="BEACH_Domain"/>
</dbReference>
<dbReference type="Pfam" id="PF14844">
    <property type="entry name" value="PH_BEACH"/>
    <property type="match status" value="1"/>
</dbReference>
<dbReference type="InterPro" id="IPR011993">
    <property type="entry name" value="PH-like_dom_sf"/>
</dbReference>
<dbReference type="Gene3D" id="2.30.29.30">
    <property type="entry name" value="Pleckstrin-homology domain (PH domain)/Phosphotyrosine-binding domain (PTB)"/>
    <property type="match status" value="1"/>
</dbReference>
<dbReference type="EMBL" id="HBIO01027496">
    <property type="protein sequence ID" value="CAE0476276.1"/>
    <property type="molecule type" value="Transcribed_RNA"/>
</dbReference>
<evidence type="ECO:0000259" key="3">
    <source>
        <dbReference type="PROSITE" id="PS50197"/>
    </source>
</evidence>
<evidence type="ECO:0000256" key="2">
    <source>
        <dbReference type="SAM" id="MobiDB-lite"/>
    </source>
</evidence>
<organism evidence="5">
    <name type="scientific">Chaetoceros debilis</name>
    <dbReference type="NCBI Taxonomy" id="122233"/>
    <lineage>
        <taxon>Eukaryota</taxon>
        <taxon>Sar</taxon>
        <taxon>Stramenopiles</taxon>
        <taxon>Ochrophyta</taxon>
        <taxon>Bacillariophyta</taxon>
        <taxon>Coscinodiscophyceae</taxon>
        <taxon>Chaetocerotophycidae</taxon>
        <taxon>Chaetocerotales</taxon>
        <taxon>Chaetocerotaceae</taxon>
        <taxon>Chaetoceros</taxon>
    </lineage>
</organism>
<feature type="compositionally biased region" description="Low complexity" evidence="2">
    <location>
        <begin position="462"/>
        <end position="476"/>
    </location>
</feature>
<feature type="region of interest" description="Disordered" evidence="2">
    <location>
        <begin position="2121"/>
        <end position="2158"/>
    </location>
</feature>
<feature type="compositionally biased region" description="Low complexity" evidence="2">
    <location>
        <begin position="126"/>
        <end position="136"/>
    </location>
</feature>
<dbReference type="PANTHER" id="PTHR13743">
    <property type="entry name" value="BEIGE/BEACH-RELATED"/>
    <property type="match status" value="1"/>
</dbReference>
<feature type="compositionally biased region" description="Basic and acidic residues" evidence="2">
    <location>
        <begin position="1746"/>
        <end position="1755"/>
    </location>
</feature>
<gene>
    <name evidence="5" type="ORF">CDEB00056_LOCUS21129</name>
</gene>
<feature type="region of interest" description="Disordered" evidence="2">
    <location>
        <begin position="1745"/>
        <end position="1781"/>
    </location>
</feature>
<feature type="coiled-coil region" evidence="1">
    <location>
        <begin position="2254"/>
        <end position="2281"/>
    </location>
</feature>
<dbReference type="Gene3D" id="1.10.1540.10">
    <property type="entry name" value="BEACH domain"/>
    <property type="match status" value="1"/>
</dbReference>
<feature type="domain" description="BEACH" evidence="3">
    <location>
        <begin position="2383"/>
        <end position="2676"/>
    </location>
</feature>
<feature type="region of interest" description="Disordered" evidence="2">
    <location>
        <begin position="1"/>
        <end position="57"/>
    </location>
</feature>
<protein>
    <submittedName>
        <fullName evidence="5">Uncharacterized protein</fullName>
    </submittedName>
</protein>
<sequence length="3206" mass="351810">MGGCLITTTRKTNSNNNTNNDTNDDNNDRMEKPNIKKDLHRSSSVGSPNQKHKRPTSTLSQYLHAQLETVVDYSSSNSNNTNGSKTSTSTSAAERIEVTKRLTNFINGASGTSSDSDNKKKDNFLKTKNTNTTTTTQRHPEDMFSPLVSDIHLTIHPNSNIAPQPLPNANANVVMPINNGIQLPTIEWHAHFRKGYSLLMWMRLHPHTEDTMTMAPSPTNADDNDNNDNTETQILYRFAQSAFPQAHGIQATLHRDTSITDTHNGTQIPCVLRIETLRPPSPSKIDSPGRSHDNGMHCNSMTTPMILPASKWCLVGIQHSFPYLKRPTCSITLDGVEVSKGEVAYPTLGNDMGECMRDNYILCNLPSVKYKTPASGSTFKSPIDNSDVDATGIRMVKAGSRRYASSHLELSSVDFGGVGLYKESIPTLIQGIIAEHGPCRESEGVIPRVPPVVQNRDALVLGSNHGNGSSNSHGNSGSNGGPFGLASNRPHGHGHGQDGKMRSMGIPLCTGIMISSFGSYEGEVLLQKLLSKLVLGVNASRAIVGNSYSNGSGNSSGSENGHKITIPVSRGCQVGNTADVPKVGIIQPKEPHGVDGHAASTKSTPRSRGRRIRRQLIPTVEDSNDEEKRKNAICIGNVKMFHATYEYLDREREVTDLGEQNYIPTYHLPSSAIIVNKPIPSFIHTLESINPIGYILQCFHLALPPPGYPHHLQTALYHQSFDRLHDLIIYKDGIFAAHLMEFMSSILSLGGRARDRILQSGVLHTLSTLLRRVLLRALRLGMLTEGGRGQGRGPSNAHMSMSMSTNSNAGRKELWQIYANRETPNDSLSDTRANTAPSYIPPLIVKSMCNIISACCGPSIGNGTSASSGKRPPLAYHIRRASDLALTAVFGLALDNMDLWGCDAEACATILSVIVDRYCLHGDGGEQTENEIGDKFDCGYGRLLRLEINIQYVVDIIRIRYGDSPTSTPAYLSLSTSLNRIIYRMLKYSLSSSRTLSQGEYDIHSMVGAISDCPLGSIVCHAIVDAIMKLLVYCEIFPLGGAEDGTDAECISDILDGGKKTSTKSSSNGKSKRTRESDLKLKRIKSDIAGRLARNLLLSQFHNVVTPLLLSRAIFDGRRVNNSGASGSTSEAHEGNKRETEEVEEDSDWRGDWRSILHIFMWLTSIAGSEGIKSARDTGLLLLHSGRAGSLHRCLHTHHFDLLRVMVPPFPSPTSAVPPGSFSDGSGDVMEVHMMDMCNRLKVSIHLLGGLTASLLSSEDNNEDMGILSAFLHGISTIAFHLLNSRYPLITKSQGQAPAMRPRVMEKPDVVVALELGPPLITCAVLLEEKIQHLRRSEQYISDVDSDSWDLMESPNKEPLAINSSEDHCIEEQMRKLNQGQTQIMHLAGVLLARAMSVGGGEASTLVWRNIIASLNLHSTNTEQKEGEEDGKELASKQQSHVSNNLLCRLTSIVLNLILSRRSGNTVDSNPWASVELCSATARMCDLVEEKKLLQVQADNDDDAKYSRFTLDQVRLLCSLLKIMETGRENTGWCQLDLPHPPDQRNMQPEGGEKDAGGGERFYPSLVAAFRNQQEGSASTSSSKYIDLDMLSEKDEIYHILIASGSVPAVDLDVGGHGYSTNNSSISSSRMLLPILQPTLRIVLSCLESVKGVAVAVRETSLDGDTTTTKKETDSLHSIIIMEVTSTITAAIVGLAFSNARDVCLNTLSVLRRCISIKKTQGDDVVVKKYRQLFMVAMQEMQVRYTSERSKREMAQVRAYSDDDAAPSSSTPKGNAENEAVNSNKVEMLLMGNALIHTPRVIEVDPDSTPLLSHQQVNHNENDDFILFPHRNGDDSKDVKATPNSLGWNNYKGFGQALEEACTIDTAKNHDNTTVEATSQIAMNDLAQYLDAWDERQVMDDEESELVELFDTQQNLGNRFDITASPVGLSQQRVTSLSYANAADSMTAYIELASAESMRRSDIQGNLYPSRRNNCISFAHAQCWTSFMELFYYEQTYGYGRQLFERCMADGGRDYGGRLISVPIHPQFSRTIPSQLDNSLVAAASMEANDGEIDLDGLNSLVQRGSIKILDITKKQEKDSLEEDDDMDGSGNVLVSKPSMDSAEISLLDDFGEEEPGELFLGFPDRSKDDENTTTKINLDHCDDNISTEAPGTPGRRINGEDNLANAADMTQADLLAHQFCMSTFANPPNTSSASLQGQNTVQNISALSGVGYGAANHHYDSCLHIRAEGNRKGTIFVTSMYLVFEYDDPSGLYEEERNAIEELEKKIENDDTQKEDRNSDYDQIIQHYKKIAALRPKSVRWNIFELSHVYLRRYRLRDSALEMFFIPSGGSPSCGPGLSSAMSSILLDFGPGNKGNELRDNAANAIMSRAPTSTVKQWPEKSSHFLHEHLRNITIGWVKGRVNNFDYLMALNCLSGRSFNDLCQYPVFPWVLSNYTSEEIPDLNDESNFRDLTKPMGALNPQRLQEFLERFETFDDPVIPSFMYGSHYSTSAGVVLHFLVRMHPFASLHRQLQGGHFDVADRLFNSIARSWDMCTGQSAAEVKELTPEWYCNPTFLRNENNFKLGASQDGEVIGDVQLPPWATGSPDKFVEVLRCALESDICTSMLPDWIDLIFGRKQQGPEAVEANNVFFYLTYYGSCDVASIEDEDMRIATELQIAHFGQCPMQLFWRPHVKKLSRQSLRRKATLSDILGVYDLETLKIDSQTNRKLPFQSAPISHWVHLFAPPPGPHAPLISLRLVFPDRCVAVDAQGIFHFFRWAWKADLEASRDERSQGMDQNDLFTDVGYFVAQRELTSFRSVPRLVYSPPVPSKCNWLETKDFAVVTISKGLFAAQSLLVISDGDGRGGLCFQLADPSKGLVQGEVFISAVHSSRVSAIHMDTIGTAAGVGGAGGELAVVGSDDGTASVWRFISNASCHLPLRPRLRLGGHQGNRIHAVAANSRLNICATVSGVRCCIHNLSNGNMIRSIAPPIEDLSGFSNGNGSTVECETSFISSNAVCITQTAFIILVCHSRFRSTGSDKQREIISLQLFNLEGVHIGSKALESWRGIPNKITSTNDGKAVTVCSGRGISVHLVSTIKPLQFIDEWQIGGDDDTTMAAYDIDFGPSPSRPVVACTGLSSGALRIHALKGISEWSEENKKGTVTEAVGSVLGTVKGTGSKMVGLVKGTGSRVVGLGTEIGGEAVRGVRMKGVTGFLGDVFGKKMDP</sequence>
<accession>A0A7S3VF07</accession>
<feature type="compositionally biased region" description="Basic and acidic residues" evidence="2">
    <location>
        <begin position="1131"/>
        <end position="1140"/>
    </location>
</feature>
<reference evidence="5" key="1">
    <citation type="submission" date="2021-01" db="EMBL/GenBank/DDBJ databases">
        <authorList>
            <person name="Corre E."/>
            <person name="Pelletier E."/>
            <person name="Niang G."/>
            <person name="Scheremetjew M."/>
            <person name="Finn R."/>
            <person name="Kale V."/>
            <person name="Holt S."/>
            <person name="Cochrane G."/>
            <person name="Meng A."/>
            <person name="Brown T."/>
            <person name="Cohen L."/>
        </authorList>
    </citation>
    <scope>NUCLEOTIDE SEQUENCE</scope>
    <source>
        <strain evidence="5">MM31A-1</strain>
    </source>
</reference>
<keyword evidence="1" id="KW-0175">Coiled coil</keyword>
<dbReference type="SUPFAM" id="SSF81837">
    <property type="entry name" value="BEACH domain"/>
    <property type="match status" value="1"/>
</dbReference>
<feature type="region of interest" description="Disordered" evidence="2">
    <location>
        <begin position="586"/>
        <end position="610"/>
    </location>
</feature>